<dbReference type="InterPro" id="IPR029000">
    <property type="entry name" value="Cyclophilin-like_dom_sf"/>
</dbReference>
<dbReference type="OrthoDB" id="408413at2759"/>
<dbReference type="Gene3D" id="2.40.100.10">
    <property type="entry name" value="Cyclophilin-like"/>
    <property type="match status" value="1"/>
</dbReference>
<reference evidence="3 4" key="1">
    <citation type="submission" date="2019-09" db="EMBL/GenBank/DDBJ databases">
        <title>Bird 10,000 Genomes (B10K) Project - Family phase.</title>
        <authorList>
            <person name="Zhang G."/>
        </authorList>
    </citation>
    <scope>NUCLEOTIDE SEQUENCE [LARGE SCALE GENOMIC DNA]</scope>
    <source>
        <strain evidence="3">B10K-DU-029-53</strain>
    </source>
</reference>
<comment type="function">
    <text evidence="1">PPIases accelerate the folding of proteins. It catalyzes the cis-trans isomerization of proline imidic peptide bonds in oligopeptides.</text>
</comment>
<dbReference type="SUPFAM" id="SSF50891">
    <property type="entry name" value="Cyclophilin-like"/>
    <property type="match status" value="1"/>
</dbReference>
<comment type="caution">
    <text evidence="3">The sequence shown here is derived from an EMBL/GenBank/DDBJ whole genome shotgun (WGS) entry which is preliminary data.</text>
</comment>
<comment type="similarity">
    <text evidence="1">Belongs to the cyclophilin-type PPIase family.</text>
</comment>
<gene>
    <name evidence="3" type="primary">Ppil6</name>
    <name evidence="3" type="ORF">CLIRUF_R04625</name>
</gene>
<organism evidence="3 4">
    <name type="scientific">Climacteris rufus</name>
    <name type="common">rufous treecreeper</name>
    <dbReference type="NCBI Taxonomy" id="47695"/>
    <lineage>
        <taxon>Eukaryota</taxon>
        <taxon>Metazoa</taxon>
        <taxon>Chordata</taxon>
        <taxon>Craniata</taxon>
        <taxon>Vertebrata</taxon>
        <taxon>Euteleostomi</taxon>
        <taxon>Archelosauria</taxon>
        <taxon>Archosauria</taxon>
        <taxon>Dinosauria</taxon>
        <taxon>Saurischia</taxon>
        <taxon>Theropoda</taxon>
        <taxon>Coelurosauria</taxon>
        <taxon>Aves</taxon>
        <taxon>Neognathae</taxon>
        <taxon>Neoaves</taxon>
        <taxon>Telluraves</taxon>
        <taxon>Australaves</taxon>
        <taxon>Passeriformes</taxon>
        <taxon>Climacteridae</taxon>
        <taxon>Climacteris</taxon>
    </lineage>
</organism>
<evidence type="ECO:0000313" key="3">
    <source>
        <dbReference type="EMBL" id="NWW70182.1"/>
    </source>
</evidence>
<protein>
    <recommendedName>
        <fullName evidence="1">Peptidyl-prolyl cis-trans isomerase</fullName>
        <shortName evidence="1">PPIase</shortName>
        <ecNumber evidence="1">5.2.1.8</ecNumber>
    </recommendedName>
</protein>
<comment type="catalytic activity">
    <reaction evidence="1">
        <text>[protein]-peptidylproline (omega=180) = [protein]-peptidylproline (omega=0)</text>
        <dbReference type="Rhea" id="RHEA:16237"/>
        <dbReference type="Rhea" id="RHEA-COMP:10747"/>
        <dbReference type="Rhea" id="RHEA-COMP:10748"/>
        <dbReference type="ChEBI" id="CHEBI:83833"/>
        <dbReference type="ChEBI" id="CHEBI:83834"/>
        <dbReference type="EC" id="5.2.1.8"/>
    </reaction>
</comment>
<dbReference type="Pfam" id="PF00160">
    <property type="entry name" value="Pro_isomerase"/>
    <property type="match status" value="1"/>
</dbReference>
<sequence>STFEDPVIQPLVEFAWHIYLQEKKTELKGEVWAYASWVMCFIEGRLLGDEKELFRWPYHEGDYGHFKPEALCQAIAEDFYSKYLKNQTSRNFTHVFLLSLLQPFSDPCPRTCEDFQALWSGGAKSLWSLRDLAKRTCTVNSSKGSNTTVVLHPPTFSLDESFSIHQEGRGILGMTNKGRHGNSSRFYIIFQPAPHLDKKYVAQAMTRGMEILQTPQVVPTYNKRPTGACRIINCGTFDP</sequence>
<name>A0A7K6Q910_9PASS</name>
<keyword evidence="1" id="KW-0697">Rotamase</keyword>
<evidence type="ECO:0000256" key="1">
    <source>
        <dbReference type="RuleBase" id="RU363019"/>
    </source>
</evidence>
<dbReference type="PROSITE" id="PS50072">
    <property type="entry name" value="CSA_PPIASE_2"/>
    <property type="match status" value="1"/>
</dbReference>
<dbReference type="EMBL" id="VZRZ01000509">
    <property type="protein sequence ID" value="NWW70182.1"/>
    <property type="molecule type" value="Genomic_DNA"/>
</dbReference>
<dbReference type="PRINTS" id="PR00153">
    <property type="entry name" value="CSAPPISMRASE"/>
</dbReference>
<dbReference type="GO" id="GO:0005737">
    <property type="term" value="C:cytoplasm"/>
    <property type="evidence" value="ECO:0007669"/>
    <property type="project" value="TreeGrafter"/>
</dbReference>
<dbReference type="PANTHER" id="PTHR11071:SF561">
    <property type="entry name" value="PEPTIDYL-PROLYL CIS-TRANS ISOMERASE D-RELATED"/>
    <property type="match status" value="1"/>
</dbReference>
<evidence type="ECO:0000259" key="2">
    <source>
        <dbReference type="PROSITE" id="PS50072"/>
    </source>
</evidence>
<dbReference type="GO" id="GO:0003755">
    <property type="term" value="F:peptidyl-prolyl cis-trans isomerase activity"/>
    <property type="evidence" value="ECO:0007669"/>
    <property type="project" value="UniProtKB-UniRule"/>
</dbReference>
<dbReference type="AlphaFoldDB" id="A0A7K6Q910"/>
<feature type="non-terminal residue" evidence="3">
    <location>
        <position position="239"/>
    </location>
</feature>
<keyword evidence="4" id="KW-1185">Reference proteome</keyword>
<feature type="non-terminal residue" evidence="3">
    <location>
        <position position="1"/>
    </location>
</feature>
<feature type="domain" description="PPIase cyclophilin-type" evidence="2">
    <location>
        <begin position="101"/>
        <end position="236"/>
    </location>
</feature>
<proteinExistence type="inferred from homology"/>
<dbReference type="EC" id="5.2.1.8" evidence="1"/>
<dbReference type="InterPro" id="IPR002130">
    <property type="entry name" value="Cyclophilin-type_PPIase_dom"/>
</dbReference>
<keyword evidence="1" id="KW-0413">Isomerase</keyword>
<evidence type="ECO:0000313" key="4">
    <source>
        <dbReference type="Proteomes" id="UP000580879"/>
    </source>
</evidence>
<accession>A0A7K6Q910</accession>
<dbReference type="Proteomes" id="UP000580879">
    <property type="component" value="Unassembled WGS sequence"/>
</dbReference>
<dbReference type="PANTHER" id="PTHR11071">
    <property type="entry name" value="PEPTIDYL-PROLYL CIS-TRANS ISOMERASE"/>
    <property type="match status" value="1"/>
</dbReference>